<evidence type="ECO:0000313" key="8">
    <source>
        <dbReference type="Proteomes" id="UP000516370"/>
    </source>
</evidence>
<evidence type="ECO:0000256" key="2">
    <source>
        <dbReference type="ARBA" id="ARBA00009142"/>
    </source>
</evidence>
<dbReference type="InterPro" id="IPR051598">
    <property type="entry name" value="TSUP/Inactive_protease-like"/>
</dbReference>
<feature type="transmembrane region" description="Helical" evidence="6">
    <location>
        <begin position="50"/>
        <end position="71"/>
    </location>
</feature>
<keyword evidence="6" id="KW-1003">Cell membrane</keyword>
<reference evidence="7 8" key="1">
    <citation type="submission" date="2020-09" db="EMBL/GenBank/DDBJ databases">
        <title>Complete genome sequence of an Arctic sea ice bacterium Marinomonas arctica BSI20414.</title>
        <authorList>
            <person name="Liao L."/>
            <person name="Chen B."/>
        </authorList>
    </citation>
    <scope>NUCLEOTIDE SEQUENCE [LARGE SCALE GENOMIC DNA]</scope>
    <source>
        <strain evidence="7 8">BSI20414</strain>
    </source>
</reference>
<dbReference type="PANTHER" id="PTHR43701">
    <property type="entry name" value="MEMBRANE TRANSPORTER PROTEIN MJ0441-RELATED"/>
    <property type="match status" value="1"/>
</dbReference>
<feature type="transmembrane region" description="Helical" evidence="6">
    <location>
        <begin position="213"/>
        <end position="236"/>
    </location>
</feature>
<dbReference type="Proteomes" id="UP000516370">
    <property type="component" value="Chromosome"/>
</dbReference>
<dbReference type="AlphaFoldDB" id="A0A7H1JBM9"/>
<comment type="subcellular location">
    <subcellularLocation>
        <location evidence="6">Cell membrane</location>
        <topology evidence="6">Multi-pass membrane protein</topology>
    </subcellularLocation>
    <subcellularLocation>
        <location evidence="1">Membrane</location>
        <topology evidence="1">Multi-pass membrane protein</topology>
    </subcellularLocation>
</comment>
<accession>A0A7H1JBM9</accession>
<name>A0A7H1JBM9_9GAMM</name>
<gene>
    <name evidence="7" type="ORF">IBG28_10040</name>
</gene>
<dbReference type="Pfam" id="PF01925">
    <property type="entry name" value="TauE"/>
    <property type="match status" value="1"/>
</dbReference>
<feature type="transmembrane region" description="Helical" evidence="6">
    <location>
        <begin position="182"/>
        <end position="201"/>
    </location>
</feature>
<feature type="transmembrane region" description="Helical" evidence="6">
    <location>
        <begin position="108"/>
        <end position="127"/>
    </location>
</feature>
<evidence type="ECO:0000256" key="5">
    <source>
        <dbReference type="ARBA" id="ARBA00023136"/>
    </source>
</evidence>
<sequence length="267" mass="29091">MFTIELIFLLIFIGAATGAAFASVHVSPALIAIPTIGFFLPVFGLSFSEYVLPIVATCITAFIPTHLYSWIQAMRRQDVDSQCLIYFAPGVAMGAVIGAQLLSITNLLTFKVAFSLIALMAVINAVFDMRQRQKTISLFNRLGRLPTGLFIGVLSLLSGNGGGVLARSLCTQKNITSKNQQGTIDGLVVFASIAGMVGFIYPAQTINNLDESGFAGAIHLPSMLILACCHGFFYWLCRHQNSRLDKNVLLISFMIFIACSAMRMWFL</sequence>
<dbReference type="PANTHER" id="PTHR43701:SF2">
    <property type="entry name" value="MEMBRANE TRANSPORTER PROTEIN YJNA-RELATED"/>
    <property type="match status" value="1"/>
</dbReference>
<organism evidence="7 8">
    <name type="scientific">Marinomonas arctica</name>
    <dbReference type="NCBI Taxonomy" id="383750"/>
    <lineage>
        <taxon>Bacteria</taxon>
        <taxon>Pseudomonadati</taxon>
        <taxon>Pseudomonadota</taxon>
        <taxon>Gammaproteobacteria</taxon>
        <taxon>Oceanospirillales</taxon>
        <taxon>Oceanospirillaceae</taxon>
        <taxon>Marinomonas</taxon>
    </lineage>
</organism>
<dbReference type="KEGG" id="mard:IBG28_10040"/>
<comment type="similarity">
    <text evidence="2 6">Belongs to the 4-toluene sulfonate uptake permease (TSUP) (TC 2.A.102) family.</text>
</comment>
<dbReference type="InterPro" id="IPR002781">
    <property type="entry name" value="TM_pro_TauE-like"/>
</dbReference>
<dbReference type="GO" id="GO:0005886">
    <property type="term" value="C:plasma membrane"/>
    <property type="evidence" value="ECO:0007669"/>
    <property type="project" value="UniProtKB-SubCell"/>
</dbReference>
<evidence type="ECO:0000256" key="3">
    <source>
        <dbReference type="ARBA" id="ARBA00022692"/>
    </source>
</evidence>
<protein>
    <recommendedName>
        <fullName evidence="6">Probable membrane transporter protein</fullName>
    </recommendedName>
</protein>
<feature type="transmembrane region" description="Helical" evidence="6">
    <location>
        <begin position="248"/>
        <end position="266"/>
    </location>
</feature>
<evidence type="ECO:0000313" key="7">
    <source>
        <dbReference type="EMBL" id="QNT07895.1"/>
    </source>
</evidence>
<dbReference type="RefSeq" id="WP_162623530.1">
    <property type="nucleotide sequence ID" value="NZ_BMLJ01000006.1"/>
</dbReference>
<keyword evidence="8" id="KW-1185">Reference proteome</keyword>
<evidence type="ECO:0000256" key="6">
    <source>
        <dbReference type="RuleBase" id="RU363041"/>
    </source>
</evidence>
<keyword evidence="3 6" id="KW-0812">Transmembrane</keyword>
<keyword evidence="4 6" id="KW-1133">Transmembrane helix</keyword>
<evidence type="ECO:0000256" key="4">
    <source>
        <dbReference type="ARBA" id="ARBA00022989"/>
    </source>
</evidence>
<evidence type="ECO:0000256" key="1">
    <source>
        <dbReference type="ARBA" id="ARBA00004141"/>
    </source>
</evidence>
<feature type="transmembrane region" description="Helical" evidence="6">
    <location>
        <begin position="83"/>
        <end position="102"/>
    </location>
</feature>
<keyword evidence="5 6" id="KW-0472">Membrane</keyword>
<dbReference type="EMBL" id="CP061081">
    <property type="protein sequence ID" value="QNT07895.1"/>
    <property type="molecule type" value="Genomic_DNA"/>
</dbReference>
<proteinExistence type="inferred from homology"/>